<organism evidence="3 4">
    <name type="scientific">Flagellimonas taeanensis</name>
    <dbReference type="NCBI Taxonomy" id="1005926"/>
    <lineage>
        <taxon>Bacteria</taxon>
        <taxon>Pseudomonadati</taxon>
        <taxon>Bacteroidota</taxon>
        <taxon>Flavobacteriia</taxon>
        <taxon>Flavobacteriales</taxon>
        <taxon>Flavobacteriaceae</taxon>
        <taxon>Flagellimonas</taxon>
    </lineage>
</organism>
<evidence type="ECO:0000313" key="4">
    <source>
        <dbReference type="Proteomes" id="UP000184031"/>
    </source>
</evidence>
<keyword evidence="1" id="KW-0472">Membrane</keyword>
<gene>
    <name evidence="2" type="ORF">SAMN04487891_10339</name>
    <name evidence="3" type="ORF">SAMN05216293_1199</name>
</gene>
<evidence type="ECO:0000313" key="5">
    <source>
        <dbReference type="Proteomes" id="UP000198940"/>
    </source>
</evidence>
<dbReference type="Proteomes" id="UP000184031">
    <property type="component" value="Unassembled WGS sequence"/>
</dbReference>
<feature type="transmembrane region" description="Helical" evidence="1">
    <location>
        <begin position="85"/>
        <end position="105"/>
    </location>
</feature>
<dbReference type="EMBL" id="FOKU01000003">
    <property type="protein sequence ID" value="SFB85049.1"/>
    <property type="molecule type" value="Genomic_DNA"/>
</dbReference>
<accession>A0A1M6T2V6</accession>
<dbReference type="OrthoDB" id="1399191at2"/>
<dbReference type="EMBL" id="FRAT01000003">
    <property type="protein sequence ID" value="SHK51264.1"/>
    <property type="molecule type" value="Genomic_DNA"/>
</dbReference>
<dbReference type="STRING" id="1055723.SAMN05216293_1199"/>
<evidence type="ECO:0000313" key="2">
    <source>
        <dbReference type="EMBL" id="SFB85049.1"/>
    </source>
</evidence>
<evidence type="ECO:0000256" key="1">
    <source>
        <dbReference type="SAM" id="Phobius"/>
    </source>
</evidence>
<sequence length="371" mass="42012">MREELRHIDLIDKHLTGHLNDDEKSEVERLLAEDKEFAKELEVFKQIYTGIESKEDQKLRAKLDLLYAEYRASGEQKPKGLYRRLIIYSGAVAACIVLGTLFYVFRSTGNDPIGNDTPNVVDVDSVRTQPVDSLILKKNNTQVTEKEELPEDELDGSPQDETQLAFSNGKSLPSESIRLVRQPSSLTYTFNGQELVLYGDSGISGLQLQMGKDQKGNYYLKYGSKLFNLATSSTINPLKEVQEGYTFGDLQDESVQVKVMPLIANSQPYSGFTVSLTENSSMDKNYFFLEQNEKKQLVIDASMNIDSITVIVVSKSEGNSHYLIHKNELYPLNIDATETTSLEQIDFTKNNETRMFMDRPSFPKGVYEIIF</sequence>
<protein>
    <submittedName>
        <fullName evidence="3">Uncharacterized protein</fullName>
    </submittedName>
</protein>
<keyword evidence="1" id="KW-0812">Transmembrane</keyword>
<evidence type="ECO:0000313" key="3">
    <source>
        <dbReference type="EMBL" id="SHK51264.1"/>
    </source>
</evidence>
<dbReference type="RefSeq" id="WP_036382102.1">
    <property type="nucleotide sequence ID" value="NZ_FOKU01000003.1"/>
</dbReference>
<name>A0A1M6T2V6_9FLAO</name>
<keyword evidence="5" id="KW-1185">Reference proteome</keyword>
<comment type="caution">
    <text evidence="3">The sequence shown here is derived from an EMBL/GenBank/DDBJ whole genome shotgun (WGS) entry which is preliminary data.</text>
</comment>
<dbReference type="AlphaFoldDB" id="A0A1M6T2V6"/>
<reference evidence="3 4" key="1">
    <citation type="submission" date="2016-11" db="EMBL/GenBank/DDBJ databases">
        <authorList>
            <person name="Varghese N."/>
            <person name="Submissions S."/>
        </authorList>
    </citation>
    <scope>NUCLEOTIDE SEQUENCE [LARGE SCALE GENOMIC DNA]</scope>
    <source>
        <strain evidence="3 4">CGMCC 1.12174</strain>
        <strain evidence="2 5">DSM 26351</strain>
    </source>
</reference>
<dbReference type="Proteomes" id="UP000198940">
    <property type="component" value="Unassembled WGS sequence"/>
</dbReference>
<keyword evidence="1" id="KW-1133">Transmembrane helix</keyword>
<proteinExistence type="predicted"/>